<dbReference type="GO" id="GO:0019877">
    <property type="term" value="P:diaminopimelate biosynthetic process"/>
    <property type="evidence" value="ECO:0007669"/>
    <property type="project" value="UniProtKB-ARBA"/>
</dbReference>
<dbReference type="FunFam" id="3.30.70.360:FF:000001">
    <property type="entry name" value="N-acetyldiaminopimelate deacetylase"/>
    <property type="match status" value="1"/>
</dbReference>
<dbReference type="Pfam" id="PF07687">
    <property type="entry name" value="M20_dimer"/>
    <property type="match status" value="1"/>
</dbReference>
<keyword evidence="2" id="KW-0479">Metal-binding</keyword>
<dbReference type="RefSeq" id="WP_245719424.1">
    <property type="nucleotide sequence ID" value="NZ_FMYI01000004.1"/>
</dbReference>
<comment type="cofactor">
    <cofactor evidence="2">
        <name>Mn(2+)</name>
        <dbReference type="ChEBI" id="CHEBI:29035"/>
    </cofactor>
    <text evidence="2">The Mn(2+) ion enhances activity.</text>
</comment>
<dbReference type="SUPFAM" id="SSF55031">
    <property type="entry name" value="Bacterial exopeptidase dimerisation domain"/>
    <property type="match status" value="1"/>
</dbReference>
<dbReference type="Pfam" id="PF01546">
    <property type="entry name" value="Peptidase_M20"/>
    <property type="match status" value="1"/>
</dbReference>
<name>A0A1G6IZY2_9BACI</name>
<evidence type="ECO:0000313" key="4">
    <source>
        <dbReference type="EMBL" id="SDC11605.1"/>
    </source>
</evidence>
<feature type="binding site" evidence="2">
    <location>
        <position position="371"/>
    </location>
    <ligand>
        <name>Mn(2+)</name>
        <dbReference type="ChEBI" id="CHEBI:29035"/>
        <label>2</label>
    </ligand>
</feature>
<feature type="domain" description="Peptidase M20 dimerisation" evidence="3">
    <location>
        <begin position="194"/>
        <end position="288"/>
    </location>
</feature>
<feature type="binding site" evidence="2">
    <location>
        <position position="107"/>
    </location>
    <ligand>
        <name>Mn(2+)</name>
        <dbReference type="ChEBI" id="CHEBI:29035"/>
        <label>2</label>
    </ligand>
</feature>
<feature type="binding site" evidence="2">
    <location>
        <position position="174"/>
    </location>
    <ligand>
        <name>Mn(2+)</name>
        <dbReference type="ChEBI" id="CHEBI:29035"/>
        <label>2</label>
    </ligand>
</feature>
<dbReference type="Gene3D" id="3.30.70.360">
    <property type="match status" value="1"/>
</dbReference>
<evidence type="ECO:0000256" key="1">
    <source>
        <dbReference type="ARBA" id="ARBA00022801"/>
    </source>
</evidence>
<dbReference type="Gene3D" id="3.40.630.10">
    <property type="entry name" value="Zn peptidases"/>
    <property type="match status" value="1"/>
</dbReference>
<dbReference type="EMBL" id="FMYI01000004">
    <property type="protein sequence ID" value="SDC11605.1"/>
    <property type="molecule type" value="Genomic_DNA"/>
</dbReference>
<feature type="binding site" evidence="2">
    <location>
        <position position="145"/>
    </location>
    <ligand>
        <name>Mn(2+)</name>
        <dbReference type="ChEBI" id="CHEBI:29035"/>
        <label>2</label>
    </ligand>
</feature>
<protein>
    <submittedName>
        <fullName evidence="4">Amidohydrolase</fullName>
    </submittedName>
</protein>
<dbReference type="AlphaFoldDB" id="A0A1G6IZY2"/>
<dbReference type="PIRSF" id="PIRSF005962">
    <property type="entry name" value="Pept_M20D_amidohydro"/>
    <property type="match status" value="1"/>
</dbReference>
<dbReference type="InterPro" id="IPR011650">
    <property type="entry name" value="Peptidase_M20_dimer"/>
</dbReference>
<accession>A0A1G6IZY2</accession>
<dbReference type="PANTHER" id="PTHR11014">
    <property type="entry name" value="PEPTIDASE M20 FAMILY MEMBER"/>
    <property type="match status" value="1"/>
</dbReference>
<dbReference type="InterPro" id="IPR017439">
    <property type="entry name" value="Amidohydrolase"/>
</dbReference>
<evidence type="ECO:0000259" key="3">
    <source>
        <dbReference type="Pfam" id="PF07687"/>
    </source>
</evidence>
<dbReference type="STRING" id="1612202.SAMN05421734_104175"/>
<dbReference type="SUPFAM" id="SSF53187">
    <property type="entry name" value="Zn-dependent exopeptidases"/>
    <property type="match status" value="1"/>
</dbReference>
<proteinExistence type="predicted"/>
<gene>
    <name evidence="4" type="ORF">SAMN05421734_104175</name>
</gene>
<evidence type="ECO:0000313" key="5">
    <source>
        <dbReference type="Proteomes" id="UP000242949"/>
    </source>
</evidence>
<dbReference type="InterPro" id="IPR002933">
    <property type="entry name" value="Peptidase_M20"/>
</dbReference>
<keyword evidence="2" id="KW-0464">Manganese</keyword>
<feature type="binding site" evidence="2">
    <location>
        <position position="109"/>
    </location>
    <ligand>
        <name>Mn(2+)</name>
        <dbReference type="ChEBI" id="CHEBI:29035"/>
        <label>2</label>
    </ligand>
</feature>
<dbReference type="GO" id="GO:0046872">
    <property type="term" value="F:metal ion binding"/>
    <property type="evidence" value="ECO:0007669"/>
    <property type="project" value="UniProtKB-KW"/>
</dbReference>
<dbReference type="InterPro" id="IPR036264">
    <property type="entry name" value="Bact_exopeptidase_dim_dom"/>
</dbReference>
<keyword evidence="5" id="KW-1185">Reference proteome</keyword>
<dbReference type="GO" id="GO:0050118">
    <property type="term" value="F:N-acetyldiaminopimelate deacetylase activity"/>
    <property type="evidence" value="ECO:0007669"/>
    <property type="project" value="UniProtKB-ARBA"/>
</dbReference>
<dbReference type="Proteomes" id="UP000242949">
    <property type="component" value="Unassembled WGS sequence"/>
</dbReference>
<keyword evidence="1 4" id="KW-0378">Hydrolase</keyword>
<dbReference type="PANTHER" id="PTHR11014:SF63">
    <property type="entry name" value="METALLOPEPTIDASE, PUTATIVE (AFU_ORTHOLOGUE AFUA_6G09600)-RELATED"/>
    <property type="match status" value="1"/>
</dbReference>
<reference evidence="5" key="1">
    <citation type="submission" date="2016-09" db="EMBL/GenBank/DDBJ databases">
        <authorList>
            <person name="Varghese N."/>
            <person name="Submissions S."/>
        </authorList>
    </citation>
    <scope>NUCLEOTIDE SEQUENCE [LARGE SCALE GENOMIC DNA]</scope>
    <source>
        <strain evidence="5">S5</strain>
    </source>
</reference>
<organism evidence="4 5">
    <name type="scientific">Pelagirhabdus alkalitolerans</name>
    <dbReference type="NCBI Taxonomy" id="1612202"/>
    <lineage>
        <taxon>Bacteria</taxon>
        <taxon>Bacillati</taxon>
        <taxon>Bacillota</taxon>
        <taxon>Bacilli</taxon>
        <taxon>Bacillales</taxon>
        <taxon>Bacillaceae</taxon>
        <taxon>Pelagirhabdus</taxon>
    </lineage>
</organism>
<dbReference type="NCBIfam" id="TIGR01891">
    <property type="entry name" value="amidohydrolases"/>
    <property type="match status" value="1"/>
</dbReference>
<sequence length="405" mass="44284">MIPIDILAKHEPNRLLKEQVIKWRRHFHQYPELSFHEEQTSAYIVNVLESFGVYTIETGIAKHGVIATLKGGAGPVIGIRADMDALPIVEQNDVPHTSENKGVMHACGHDAHMAIVLGVAAVVADYYQKGQINGSIKFIFQPAEEDTDDWGKTGAPYFIESGVTEALDSILALHMCPWLETGAIQVNKGVSMANIDNFQLTILGKGGHGGYPHESKDPIWMLSFVLQGLYGLISRKLNPLEVGTISIGKVNAGETPNVIPSEVTVIGTIRSYSKTTRQQLIQEIEQVAQMTHSLGGDYRLEIEAGEPALDNDPAIIEQIKTVAKDYDPDMNVVEAPYGMGGEDFGHFTQQIPGAMFFLGCANKDEPIKPLHSNNFTIDEASLQIGVDLLVGTVLDLLKPEELSSY</sequence>
<evidence type="ECO:0000256" key="2">
    <source>
        <dbReference type="PIRSR" id="PIRSR005962-1"/>
    </source>
</evidence>